<protein>
    <submittedName>
        <fullName evidence="2">Uncharacterized protein</fullName>
    </submittedName>
</protein>
<reference evidence="2 3" key="1">
    <citation type="submission" date="2020-10" db="EMBL/GenBank/DDBJ databases">
        <title>The Coptis chinensis genome and diversification of protoberbering-type alkaloids.</title>
        <authorList>
            <person name="Wang B."/>
            <person name="Shu S."/>
            <person name="Song C."/>
            <person name="Liu Y."/>
        </authorList>
    </citation>
    <scope>NUCLEOTIDE SEQUENCE [LARGE SCALE GENOMIC DNA]</scope>
    <source>
        <strain evidence="2">HL-2020</strain>
        <tissue evidence="2">Leaf</tissue>
    </source>
</reference>
<comment type="caution">
    <text evidence="2">The sequence shown here is derived from an EMBL/GenBank/DDBJ whole genome shotgun (WGS) entry which is preliminary data.</text>
</comment>
<dbReference type="Proteomes" id="UP000631114">
    <property type="component" value="Unassembled WGS sequence"/>
</dbReference>
<evidence type="ECO:0000313" key="3">
    <source>
        <dbReference type="Proteomes" id="UP000631114"/>
    </source>
</evidence>
<feature type="region of interest" description="Disordered" evidence="1">
    <location>
        <begin position="23"/>
        <end position="131"/>
    </location>
</feature>
<gene>
    <name evidence="2" type="ORF">IFM89_035156</name>
</gene>
<dbReference type="AlphaFoldDB" id="A0A835ITQ5"/>
<keyword evidence="3" id="KW-1185">Reference proteome</keyword>
<name>A0A835ITQ5_9MAGN</name>
<organism evidence="2 3">
    <name type="scientific">Coptis chinensis</name>
    <dbReference type="NCBI Taxonomy" id="261450"/>
    <lineage>
        <taxon>Eukaryota</taxon>
        <taxon>Viridiplantae</taxon>
        <taxon>Streptophyta</taxon>
        <taxon>Embryophyta</taxon>
        <taxon>Tracheophyta</taxon>
        <taxon>Spermatophyta</taxon>
        <taxon>Magnoliopsida</taxon>
        <taxon>Ranunculales</taxon>
        <taxon>Ranunculaceae</taxon>
        <taxon>Coptidoideae</taxon>
        <taxon>Coptis</taxon>
    </lineage>
</organism>
<dbReference type="EMBL" id="JADFTS010000002">
    <property type="protein sequence ID" value="KAF9622923.1"/>
    <property type="molecule type" value="Genomic_DNA"/>
</dbReference>
<evidence type="ECO:0000313" key="2">
    <source>
        <dbReference type="EMBL" id="KAF9622923.1"/>
    </source>
</evidence>
<evidence type="ECO:0000256" key="1">
    <source>
        <dbReference type="SAM" id="MobiDB-lite"/>
    </source>
</evidence>
<accession>A0A835ITQ5</accession>
<feature type="compositionally biased region" description="Basic and acidic residues" evidence="1">
    <location>
        <begin position="84"/>
        <end position="116"/>
    </location>
</feature>
<proteinExistence type="predicted"/>
<sequence>MLLNPSSTTPKLLPFNSLIAGYSRKSGDQTKAISIGMDKEASKPNTKTPQALLRKVGIKPKQSQIGMDKEASKPNTSTPQALLKRAELRDVNKQREYEESGKREYDDSEQHHDEHQSSGGGTLGILSPGNILKNVKEVVTGRGLEDDDERNHD</sequence>